<dbReference type="InterPro" id="IPR003834">
    <property type="entry name" value="Cyt_c_assmbl_TM_dom"/>
</dbReference>
<comment type="subcellular location">
    <subcellularLocation>
        <location evidence="1">Membrane</location>
        <topology evidence="1">Multi-pass membrane protein</topology>
    </subcellularLocation>
</comment>
<proteinExistence type="inferred from homology"/>
<feature type="transmembrane region" description="Helical" evidence="6">
    <location>
        <begin position="175"/>
        <end position="202"/>
    </location>
</feature>
<dbReference type="PANTHER" id="PTHR31272">
    <property type="entry name" value="CYTOCHROME C-TYPE BIOGENESIS PROTEIN HI_1454-RELATED"/>
    <property type="match status" value="1"/>
</dbReference>
<keyword evidence="4 6" id="KW-1133">Transmembrane helix</keyword>
<feature type="transmembrane region" description="Helical" evidence="6">
    <location>
        <begin position="20"/>
        <end position="44"/>
    </location>
</feature>
<sequence length="247" mass="25303">MGSAFAAIVSNGQLLLAIPVAILAGAVSFASPCVLPLVPGYLGYVSGMADGTAGRSRRRTVAGVVLFVLGFAVVFIAYGAAAGAFGSWLIRWQDVLTRVLGIIVVLMGLAFVGAFSLLQRTIKLPARPSTGVAGAPLLGMVFGLGWTPCIGPTLAAVLSLSLSSQSAARGALLTGFYALGLGVPFILIAFGFTWAAGAVAFLRRHIRAVNLAGGILLIVIGVLMITGLWTAWIYSLQAMIGGTTLPV</sequence>
<feature type="transmembrane region" description="Helical" evidence="6">
    <location>
        <begin position="214"/>
        <end position="234"/>
    </location>
</feature>
<evidence type="ECO:0000313" key="9">
    <source>
        <dbReference type="Proteomes" id="UP000320216"/>
    </source>
</evidence>
<feature type="transmembrane region" description="Helical" evidence="6">
    <location>
        <begin position="130"/>
        <end position="155"/>
    </location>
</feature>
<organism evidence="8 9">
    <name type="scientific">Humibacter ginsenosidimutans</name>
    <dbReference type="NCBI Taxonomy" id="2599293"/>
    <lineage>
        <taxon>Bacteria</taxon>
        <taxon>Bacillati</taxon>
        <taxon>Actinomycetota</taxon>
        <taxon>Actinomycetes</taxon>
        <taxon>Micrococcales</taxon>
        <taxon>Microbacteriaceae</taxon>
        <taxon>Humibacter</taxon>
    </lineage>
</organism>
<evidence type="ECO:0000256" key="1">
    <source>
        <dbReference type="ARBA" id="ARBA00004141"/>
    </source>
</evidence>
<comment type="similarity">
    <text evidence="2">Belongs to the DsbD family.</text>
</comment>
<dbReference type="Proteomes" id="UP000320216">
    <property type="component" value="Chromosome"/>
</dbReference>
<evidence type="ECO:0000256" key="3">
    <source>
        <dbReference type="ARBA" id="ARBA00022692"/>
    </source>
</evidence>
<dbReference type="EMBL" id="CP042305">
    <property type="protein sequence ID" value="QDZ15918.1"/>
    <property type="molecule type" value="Genomic_DNA"/>
</dbReference>
<evidence type="ECO:0000313" key="8">
    <source>
        <dbReference type="EMBL" id="QDZ15918.1"/>
    </source>
</evidence>
<evidence type="ECO:0000256" key="2">
    <source>
        <dbReference type="ARBA" id="ARBA00006143"/>
    </source>
</evidence>
<keyword evidence="5 6" id="KW-0472">Membrane</keyword>
<feature type="transmembrane region" description="Helical" evidence="6">
    <location>
        <begin position="64"/>
        <end position="90"/>
    </location>
</feature>
<keyword evidence="3 6" id="KW-0812">Transmembrane</keyword>
<dbReference type="GO" id="GO:0016020">
    <property type="term" value="C:membrane"/>
    <property type="evidence" value="ECO:0007669"/>
    <property type="project" value="UniProtKB-SubCell"/>
</dbReference>
<gene>
    <name evidence="8" type="ORF">FPZ11_15065</name>
</gene>
<protein>
    <submittedName>
        <fullName evidence="8">Cytochrome C biogenesis protein CcdA</fullName>
    </submittedName>
</protein>
<dbReference type="OrthoDB" id="9803065at2"/>
<dbReference type="PANTHER" id="PTHR31272:SF4">
    <property type="entry name" value="CYTOCHROME C-TYPE BIOGENESIS PROTEIN HI_1454-RELATED"/>
    <property type="match status" value="1"/>
</dbReference>
<dbReference type="RefSeq" id="WP_022900102.1">
    <property type="nucleotide sequence ID" value="NZ_CP042305.1"/>
</dbReference>
<reference evidence="8 9" key="1">
    <citation type="submission" date="2019-07" db="EMBL/GenBank/DDBJ databases">
        <title>Full genome sequence of Humibacter sp. WJ7-1.</title>
        <authorList>
            <person name="Im W.-T."/>
        </authorList>
    </citation>
    <scope>NUCLEOTIDE SEQUENCE [LARGE SCALE GENOMIC DNA]</scope>
    <source>
        <strain evidence="8 9">WJ7-1</strain>
    </source>
</reference>
<accession>A0A5B8M579</accession>
<feature type="transmembrane region" description="Helical" evidence="6">
    <location>
        <begin position="96"/>
        <end position="118"/>
    </location>
</feature>
<name>A0A5B8M579_9MICO</name>
<dbReference type="GO" id="GO:0017004">
    <property type="term" value="P:cytochrome complex assembly"/>
    <property type="evidence" value="ECO:0007669"/>
    <property type="project" value="InterPro"/>
</dbReference>
<dbReference type="AlphaFoldDB" id="A0A5B8M579"/>
<evidence type="ECO:0000256" key="5">
    <source>
        <dbReference type="ARBA" id="ARBA00023136"/>
    </source>
</evidence>
<keyword evidence="9" id="KW-1185">Reference proteome</keyword>
<evidence type="ECO:0000256" key="4">
    <source>
        <dbReference type="ARBA" id="ARBA00022989"/>
    </source>
</evidence>
<dbReference type="KEGG" id="huw:FPZ11_15065"/>
<feature type="domain" description="Cytochrome C biogenesis protein transmembrane" evidence="7">
    <location>
        <begin position="15"/>
        <end position="225"/>
    </location>
</feature>
<evidence type="ECO:0000256" key="6">
    <source>
        <dbReference type="SAM" id="Phobius"/>
    </source>
</evidence>
<evidence type="ECO:0000259" key="7">
    <source>
        <dbReference type="Pfam" id="PF02683"/>
    </source>
</evidence>
<dbReference type="InterPro" id="IPR051790">
    <property type="entry name" value="Cytochrome_c-biogenesis_DsbD"/>
</dbReference>
<dbReference type="Pfam" id="PF02683">
    <property type="entry name" value="DsbD_TM"/>
    <property type="match status" value="1"/>
</dbReference>